<dbReference type="PANTHER" id="PTHR42790">
    <property type="entry name" value="AMINOTRANSFERASE"/>
    <property type="match status" value="1"/>
</dbReference>
<dbReference type="PANTHER" id="PTHR42790:SF19">
    <property type="entry name" value="KYNURENINE_ALPHA-AMINOADIPATE AMINOTRANSFERASE, MITOCHONDRIAL"/>
    <property type="match status" value="1"/>
</dbReference>
<evidence type="ECO:0000259" key="7">
    <source>
        <dbReference type="Pfam" id="PF00155"/>
    </source>
</evidence>
<reference evidence="9" key="1">
    <citation type="submission" date="2009-11" db="EMBL/GenBank/DDBJ databases">
        <title>The complete chromosome of Xylanimonas cellulosilytica DSM 15894.</title>
        <authorList>
            <consortium name="US DOE Joint Genome Institute (JGI-PGF)"/>
            <person name="Lucas S."/>
            <person name="Copeland A."/>
            <person name="Lapidus A."/>
            <person name="Glavina del Rio T."/>
            <person name="Dalin E."/>
            <person name="Tice H."/>
            <person name="Bruce D."/>
            <person name="Goodwin L."/>
            <person name="Pitluck S."/>
            <person name="Kyrpides N."/>
            <person name="Mavromatis K."/>
            <person name="Ivanova N."/>
            <person name="Mikhailova N."/>
            <person name="Foster B."/>
            <person name="Clum A."/>
            <person name="Brettin T."/>
            <person name="Detter J.C."/>
            <person name="Han C."/>
            <person name="Larimer F."/>
            <person name="Land M."/>
            <person name="Hauser L."/>
            <person name="Markowitz V."/>
            <person name="Cheng J.F."/>
            <person name="Hugenholtz P."/>
            <person name="Woyke T."/>
            <person name="Wu D."/>
            <person name="Gehrich-Schroeter G."/>
            <person name="Schneider S."/>
            <person name="Pukall S.R."/>
            <person name="Klenk H.P."/>
            <person name="Eisen J.A."/>
        </authorList>
    </citation>
    <scope>NUCLEOTIDE SEQUENCE [LARGE SCALE GENOMIC DNA]</scope>
    <source>
        <strain evidence="9">DSM 15894 / CECT 5975 / LMG 20990 / XIL07</strain>
    </source>
</reference>
<proteinExistence type="inferred from homology"/>
<dbReference type="Pfam" id="PF00155">
    <property type="entry name" value="Aminotran_1_2"/>
    <property type="match status" value="1"/>
</dbReference>
<keyword evidence="6" id="KW-0663">Pyridoxal phosphate</keyword>
<dbReference type="EMBL" id="CP001821">
    <property type="protein sequence ID" value="ACZ32369.1"/>
    <property type="molecule type" value="Genomic_DNA"/>
</dbReference>
<gene>
    <name evidence="8" type="ordered locus">Xcel_3370</name>
</gene>
<feature type="domain" description="Aminotransferase class I/classII large" evidence="7">
    <location>
        <begin position="229"/>
        <end position="576"/>
    </location>
</feature>
<organism evidence="8 9">
    <name type="scientific">Xylanimonas cellulosilytica (strain DSM 15894 / JCM 12276 / CECT 5975 / KCTC 9989 / LMG 20990 / NBRC 107835 / XIL07)</name>
    <dbReference type="NCBI Taxonomy" id="446471"/>
    <lineage>
        <taxon>Bacteria</taxon>
        <taxon>Bacillati</taxon>
        <taxon>Actinomycetota</taxon>
        <taxon>Actinomycetes</taxon>
        <taxon>Micrococcales</taxon>
        <taxon>Promicromonosporaceae</taxon>
        <taxon>Xylanimonas</taxon>
    </lineage>
</organism>
<dbReference type="InterPro" id="IPR015421">
    <property type="entry name" value="PyrdxlP-dep_Trfase_major"/>
</dbReference>
<evidence type="ECO:0000256" key="1">
    <source>
        <dbReference type="ARBA" id="ARBA00001933"/>
    </source>
</evidence>
<dbReference type="AlphaFoldDB" id="D1BRV3"/>
<evidence type="ECO:0000256" key="6">
    <source>
        <dbReference type="ARBA" id="ARBA00022898"/>
    </source>
</evidence>
<evidence type="ECO:0000313" key="8">
    <source>
        <dbReference type="EMBL" id="ACZ32369.1"/>
    </source>
</evidence>
<comment type="cofactor">
    <cofactor evidence="1">
        <name>pyridoxal 5'-phosphate</name>
        <dbReference type="ChEBI" id="CHEBI:597326"/>
    </cofactor>
</comment>
<dbReference type="InterPro" id="IPR004839">
    <property type="entry name" value="Aminotransferase_I/II_large"/>
</dbReference>
<sequence>MARKLPVDLVTRLLEDGLGPRAIVDHLREHVGIEVSPQAISTFRKRHTDVPAQHSTRRVIPWDVRPEHRSNGYRRAILAFHRRAQGRTLTGEERRNLDHVERTLRESGQVITYQQDEGWTLVPARPGIDTGIIREPEAAMTEQAVHGTPLHPTTPQHLGGAAAAAAGVAAGAGAAQASGSGEGTRLDPWFGAYAQRAHGMRASEIRALFSVANRPEVVSLAGGMPFIQGLPLDVIGEAMQRLITTKGATALQYGSGQGDVELRERILEVCALEGITDAHPDDVVVTTGSQQALDLVTRIFVDPGDVILAEAPSYVGALGVFRSYEAQVEHVPMDAFGLIPEALERALLDARTAGKRVKFLYTIPNYHNPAGVTLTLERRHQVLEVCQRFGVLIVEDNPYGLLGFDREPLPAMRAFDDEGVLYLGSFSKTFAPGYRVGWVIAPHAVREKLVLASESSILSPSNASQMAITTYLDTCDWKGQIKSYRELYRERRDAMIGALSEHLPSATWNVPDGGFYVWVRLPEGLDARSMLPRAVTERVAYVPGTAFFYDGQGSDHMRLSFCYPTPERIREGVRRLASVVNAEADLVQLFGTRAELDDDPRDAEHPAPNLA</sequence>
<dbReference type="GO" id="GO:1901605">
    <property type="term" value="P:alpha-amino acid metabolic process"/>
    <property type="evidence" value="ECO:0007669"/>
    <property type="project" value="TreeGrafter"/>
</dbReference>
<dbReference type="HOGENOM" id="CLU_017584_0_6_11"/>
<dbReference type="Gene3D" id="3.40.640.10">
    <property type="entry name" value="Type I PLP-dependent aspartate aminotransferase-like (Major domain)"/>
    <property type="match status" value="1"/>
</dbReference>
<dbReference type="InterPro" id="IPR015422">
    <property type="entry name" value="PyrdxlP-dep_Trfase_small"/>
</dbReference>
<protein>
    <submittedName>
        <fullName evidence="8">Transcriptional regulator, GntR family</fullName>
    </submittedName>
</protein>
<dbReference type="FunFam" id="3.40.640.10:FF:000053">
    <property type="entry name" value="Aminotransferase, class I"/>
    <property type="match status" value="1"/>
</dbReference>
<dbReference type="KEGG" id="xce:Xcel_3370"/>
<name>D1BRV3_XYLCX</name>
<evidence type="ECO:0000256" key="5">
    <source>
        <dbReference type="ARBA" id="ARBA00022679"/>
    </source>
</evidence>
<dbReference type="SUPFAM" id="SSF53383">
    <property type="entry name" value="PLP-dependent transferases"/>
    <property type="match status" value="1"/>
</dbReference>
<dbReference type="InterPro" id="IPR050859">
    <property type="entry name" value="Class-I_PLP-dep_aminotransf"/>
</dbReference>
<dbReference type="Gene3D" id="3.90.1150.10">
    <property type="entry name" value="Aspartate Aminotransferase, domain 1"/>
    <property type="match status" value="1"/>
</dbReference>
<dbReference type="CDD" id="cd00609">
    <property type="entry name" value="AAT_like"/>
    <property type="match status" value="1"/>
</dbReference>
<dbReference type="GO" id="GO:0030170">
    <property type="term" value="F:pyridoxal phosphate binding"/>
    <property type="evidence" value="ECO:0007669"/>
    <property type="project" value="InterPro"/>
</dbReference>
<dbReference type="GO" id="GO:0008483">
    <property type="term" value="F:transaminase activity"/>
    <property type="evidence" value="ECO:0007669"/>
    <property type="project" value="UniProtKB-KW"/>
</dbReference>
<keyword evidence="4" id="KW-0032">Aminotransferase</keyword>
<keyword evidence="5" id="KW-0808">Transferase</keyword>
<dbReference type="Proteomes" id="UP000002255">
    <property type="component" value="Chromosome"/>
</dbReference>
<dbReference type="InterPro" id="IPR015424">
    <property type="entry name" value="PyrdxlP-dep_Trfase"/>
</dbReference>
<evidence type="ECO:0000256" key="4">
    <source>
        <dbReference type="ARBA" id="ARBA00022576"/>
    </source>
</evidence>
<comment type="similarity">
    <text evidence="2">Belongs to the class-I pyridoxal-phosphate-dependent aminotransferase family.</text>
</comment>
<evidence type="ECO:0000256" key="3">
    <source>
        <dbReference type="ARBA" id="ARBA00011738"/>
    </source>
</evidence>
<accession>D1BRV3</accession>
<dbReference type="eggNOG" id="COG1167">
    <property type="taxonomic scope" value="Bacteria"/>
</dbReference>
<comment type="subunit">
    <text evidence="3">Homodimer.</text>
</comment>
<reference evidence="8 9" key="2">
    <citation type="journal article" date="2010" name="Stand. Genomic Sci.">
        <title>Complete genome sequence of Xylanimonas cellulosilytica type strain (XIL07).</title>
        <authorList>
            <person name="Foster B."/>
            <person name="Pukall R."/>
            <person name="Abt B."/>
            <person name="Nolan M."/>
            <person name="Glavina Del Rio T."/>
            <person name="Chen F."/>
            <person name="Lucas S."/>
            <person name="Tice H."/>
            <person name="Pitluck S."/>
            <person name="Cheng J.-F."/>
            <person name="Chertkov O."/>
            <person name="Brettin T."/>
            <person name="Han C."/>
            <person name="Detter J.C."/>
            <person name="Bruce D."/>
            <person name="Goodwin L."/>
            <person name="Ivanova N."/>
            <person name="Mavromatis K."/>
            <person name="Pati A."/>
            <person name="Mikhailova N."/>
            <person name="Chen A."/>
            <person name="Palaniappan K."/>
            <person name="Land M."/>
            <person name="Hauser L."/>
            <person name="Chang Y.-J."/>
            <person name="Jeffries C.D."/>
            <person name="Chain P."/>
            <person name="Rohde M."/>
            <person name="Goeker M."/>
            <person name="Bristow J."/>
            <person name="Eisen J.A."/>
            <person name="Markowitz V."/>
            <person name="Hugenholtz P."/>
            <person name="Kyrpides N.C."/>
            <person name="Klenk H.-P."/>
            <person name="Lapidus A."/>
        </authorList>
    </citation>
    <scope>NUCLEOTIDE SEQUENCE [LARGE SCALE GENOMIC DNA]</scope>
    <source>
        <strain evidence="9">DSM 15894 / CECT 5975 / LMG 20990 / XIL07</strain>
    </source>
</reference>
<keyword evidence="9" id="KW-1185">Reference proteome</keyword>
<dbReference type="STRING" id="446471.Xcel_3370"/>
<evidence type="ECO:0000256" key="2">
    <source>
        <dbReference type="ARBA" id="ARBA00007441"/>
    </source>
</evidence>
<evidence type="ECO:0000313" key="9">
    <source>
        <dbReference type="Proteomes" id="UP000002255"/>
    </source>
</evidence>